<evidence type="ECO:0000313" key="2">
    <source>
        <dbReference type="EMBL" id="VTJ80854.1"/>
    </source>
</evidence>
<feature type="non-terminal residue" evidence="2">
    <location>
        <position position="60"/>
    </location>
</feature>
<feature type="region of interest" description="Disordered" evidence="1">
    <location>
        <begin position="25"/>
        <end position="60"/>
    </location>
</feature>
<protein>
    <submittedName>
        <fullName evidence="2">Uncharacterized protein</fullName>
    </submittedName>
</protein>
<name>A0A5E4CG29_MARMO</name>
<organism evidence="2 3">
    <name type="scientific">Marmota monax</name>
    <name type="common">Woodchuck</name>
    <dbReference type="NCBI Taxonomy" id="9995"/>
    <lineage>
        <taxon>Eukaryota</taxon>
        <taxon>Metazoa</taxon>
        <taxon>Chordata</taxon>
        <taxon>Craniata</taxon>
        <taxon>Vertebrata</taxon>
        <taxon>Euteleostomi</taxon>
        <taxon>Mammalia</taxon>
        <taxon>Eutheria</taxon>
        <taxon>Euarchontoglires</taxon>
        <taxon>Glires</taxon>
        <taxon>Rodentia</taxon>
        <taxon>Sciuromorpha</taxon>
        <taxon>Sciuridae</taxon>
        <taxon>Xerinae</taxon>
        <taxon>Marmotini</taxon>
        <taxon>Marmota</taxon>
    </lineage>
</organism>
<sequence>TFLHYAEVQRKTDSCSSGIAARAAERTSGAASTGGRRRGTQCAGSLLPGRLPTPRKAKLP</sequence>
<dbReference type="EMBL" id="CABDUW010001356">
    <property type="protein sequence ID" value="VTJ80854.1"/>
    <property type="molecule type" value="Genomic_DNA"/>
</dbReference>
<feature type="non-terminal residue" evidence="2">
    <location>
        <position position="1"/>
    </location>
</feature>
<gene>
    <name evidence="2" type="ORF">MONAX_5E040570</name>
</gene>
<proteinExistence type="predicted"/>
<reference evidence="2" key="1">
    <citation type="submission" date="2019-04" db="EMBL/GenBank/DDBJ databases">
        <authorList>
            <person name="Alioto T."/>
            <person name="Alioto T."/>
        </authorList>
    </citation>
    <scope>NUCLEOTIDE SEQUENCE [LARGE SCALE GENOMIC DNA]</scope>
</reference>
<feature type="compositionally biased region" description="Low complexity" evidence="1">
    <location>
        <begin position="25"/>
        <end position="34"/>
    </location>
</feature>
<dbReference type="AlphaFoldDB" id="A0A5E4CG29"/>
<keyword evidence="3" id="KW-1185">Reference proteome</keyword>
<dbReference type="Proteomes" id="UP000335636">
    <property type="component" value="Unassembled WGS sequence"/>
</dbReference>
<accession>A0A5E4CG29</accession>
<evidence type="ECO:0000313" key="3">
    <source>
        <dbReference type="Proteomes" id="UP000335636"/>
    </source>
</evidence>
<comment type="caution">
    <text evidence="2">The sequence shown here is derived from an EMBL/GenBank/DDBJ whole genome shotgun (WGS) entry which is preliminary data.</text>
</comment>
<evidence type="ECO:0000256" key="1">
    <source>
        <dbReference type="SAM" id="MobiDB-lite"/>
    </source>
</evidence>